<evidence type="ECO:0000313" key="2">
    <source>
        <dbReference type="EMBL" id="RFU30213.1"/>
    </source>
</evidence>
<dbReference type="STRING" id="5539.A0A3E2HAQ8"/>
<feature type="chain" id="PRO_5017746362" evidence="1">
    <location>
        <begin position="17"/>
        <end position="501"/>
    </location>
</feature>
<keyword evidence="3" id="KW-1185">Reference proteome</keyword>
<name>A0A3E2HAQ8_SCYLI</name>
<accession>A0A3E2HAQ8</accession>
<keyword evidence="1" id="KW-0732">Signal</keyword>
<evidence type="ECO:0000313" key="3">
    <source>
        <dbReference type="Proteomes" id="UP000258309"/>
    </source>
</evidence>
<organism evidence="2 3">
    <name type="scientific">Scytalidium lignicola</name>
    <name type="common">Hyphomycete</name>
    <dbReference type="NCBI Taxonomy" id="5539"/>
    <lineage>
        <taxon>Eukaryota</taxon>
        <taxon>Fungi</taxon>
        <taxon>Dikarya</taxon>
        <taxon>Ascomycota</taxon>
        <taxon>Pezizomycotina</taxon>
        <taxon>Leotiomycetes</taxon>
        <taxon>Leotiomycetes incertae sedis</taxon>
        <taxon>Scytalidium</taxon>
    </lineage>
</organism>
<sequence>MLLLSFSLLLLQVASAAYNPSQAPFLPNDGRTITPNNASIVNNANHIFTAIHSAMRQWGSSLKHNGMSFFPATVPKGTLLYHGAGTAERVTGMEWLAFEIEHATMFAWKRVGGGRGPDQPPPEIKPGYIHVYQANRPLKLLYIDGMAAAKSLLGTLDTQDKLLLDGTNIQTHDDYSRGRSLCEWGSKWNIDGIIRMEGGFEIIYCDFSDGLDFVSHNRVSAFRSRVFSLFEYVRSVSMRYAGIGASRVSLDYSSMVSVYYFETNLTNPDPSMDIPRLTYLSPSDLSSIRIEVEKLFDRPQPHLSIDWQGVVDLVVTRYSDRLQYLATGPSYDQLLAAIGTLLNLYIDYGAPWNETAALESCTLHYLQPVSLSTSQDTQIYIAVSTVTARICSTLFEVRKLLLSDQDSGMDHEEIVTKAVNMTKELIAWLDWSTWTTCGQCQYEEVCFVAFFPYGSSEDHYHPRCRNRTAMTERNNFGNWWRYNFSEQDRDSVEQSIQSLFY</sequence>
<feature type="non-terminal residue" evidence="2">
    <location>
        <position position="1"/>
    </location>
</feature>
<comment type="caution">
    <text evidence="2">The sequence shown here is derived from an EMBL/GenBank/DDBJ whole genome shotgun (WGS) entry which is preliminary data.</text>
</comment>
<gene>
    <name evidence="2" type="ORF">B7463_g6130</name>
</gene>
<dbReference type="OMA" id="DEICYTP"/>
<feature type="signal peptide" evidence="1">
    <location>
        <begin position="1"/>
        <end position="16"/>
    </location>
</feature>
<dbReference type="EMBL" id="NCSJ02000106">
    <property type="protein sequence ID" value="RFU30213.1"/>
    <property type="molecule type" value="Genomic_DNA"/>
</dbReference>
<evidence type="ECO:0000256" key="1">
    <source>
        <dbReference type="SAM" id="SignalP"/>
    </source>
</evidence>
<feature type="non-terminal residue" evidence="2">
    <location>
        <position position="501"/>
    </location>
</feature>
<protein>
    <submittedName>
        <fullName evidence="2">Uncharacterized protein</fullName>
    </submittedName>
</protein>
<dbReference type="PANTHER" id="PTHR35204">
    <property type="entry name" value="YALI0A21131P"/>
    <property type="match status" value="1"/>
</dbReference>
<dbReference type="AlphaFoldDB" id="A0A3E2HAQ8"/>
<proteinExistence type="predicted"/>
<dbReference type="Proteomes" id="UP000258309">
    <property type="component" value="Unassembled WGS sequence"/>
</dbReference>
<dbReference type="OrthoDB" id="10261782at2759"/>
<dbReference type="PANTHER" id="PTHR35204:SF1">
    <property type="entry name" value="ENTEROTOXIN"/>
    <property type="match status" value="1"/>
</dbReference>
<dbReference type="InterPro" id="IPR038921">
    <property type="entry name" value="YOR389W-like"/>
</dbReference>
<reference evidence="2 3" key="1">
    <citation type="submission" date="2018-05" db="EMBL/GenBank/DDBJ databases">
        <title>Draft genome sequence of Scytalidium lignicola DSM 105466, a ubiquitous saprotrophic fungus.</title>
        <authorList>
            <person name="Buettner E."/>
            <person name="Gebauer A.M."/>
            <person name="Hofrichter M."/>
            <person name="Liers C."/>
            <person name="Kellner H."/>
        </authorList>
    </citation>
    <scope>NUCLEOTIDE SEQUENCE [LARGE SCALE GENOMIC DNA]</scope>
    <source>
        <strain evidence="2 3">DSM 105466</strain>
    </source>
</reference>